<keyword evidence="3 7" id="KW-0378">Hydrolase</keyword>
<feature type="domain" description="Glycoside hydrolase 35 catalytic" evidence="10">
    <location>
        <begin position="54"/>
        <end position="380"/>
    </location>
</feature>
<sequence length="660" mass="74471">MFRLTIVCALVAVSLAASFWENKAKNDYSQNSLEMSQGFPYEGRVFTIDYENDSFSMDGKPIRFVSGSLHYFRVPHQYWRDRLRKLRAAGLNAVATYVEWSHHNPLPDVYTWTGDADLEEFIRLAVEEDLYVILRPGPYICAERDFGGHPFWLLSKYYEEDPSKMIKPRTIDERYMQESTKWLDVLLPKIQPYLYGNGGPVIMVQVENEYGSYGCDDVYKNALTEIFKKHVQDKAVLYTTDGSGGNFPKCGKIQDVYCTVDFNHATNVENAWANQRKIEPHGPLVNSEYYPGWLTHWGEKHAFVPTEGIVKTLKTMLSNSSANVNFFMFHGGTNFGFTNGANHNGAVYDPQITSYDYDAPLSEAGDPTEKYVAVREAISEFLTLPDLPLPPAAPKGEYGRITLGPVAALMDTRAAMRDQELASEKPLQFEQMWQNGGFVLYHTQLKENKTATLNIPKLKDRAHVYLDNVLVGILERHSNKYTLDITGTSSSSLDLVVENQGRINYGGITAEYKGLNWPVTWGDTELTGWINIGVSLQNGLKGFSRKSHPISLGNRATRGKLENGPVGYETTFDLPANAEEPIRDTFLDMTGWGKGNAFINGHNLGRYWPAVGPQVTLYVPGVYLKRTENLLEIFELESTPDDLAVSFIKDHKLDIPTDKF</sequence>
<evidence type="ECO:0000256" key="4">
    <source>
        <dbReference type="ARBA" id="ARBA00023180"/>
    </source>
</evidence>
<dbReference type="Gene3D" id="3.20.20.80">
    <property type="entry name" value="Glycosidases"/>
    <property type="match status" value="1"/>
</dbReference>
<dbReference type="Pfam" id="PF01301">
    <property type="entry name" value="Glyco_hydro_35"/>
    <property type="match status" value="1"/>
</dbReference>
<dbReference type="GO" id="GO:0005975">
    <property type="term" value="P:carbohydrate metabolic process"/>
    <property type="evidence" value="ECO:0007669"/>
    <property type="project" value="InterPro"/>
</dbReference>
<organism evidence="13">
    <name type="scientific">Xenopsylla cheopis</name>
    <name type="common">Oriental rat flea</name>
    <name type="synonym">Pulex cheopis</name>
    <dbReference type="NCBI Taxonomy" id="163159"/>
    <lineage>
        <taxon>Eukaryota</taxon>
        <taxon>Metazoa</taxon>
        <taxon>Ecdysozoa</taxon>
        <taxon>Arthropoda</taxon>
        <taxon>Hexapoda</taxon>
        <taxon>Insecta</taxon>
        <taxon>Pterygota</taxon>
        <taxon>Neoptera</taxon>
        <taxon>Endopterygota</taxon>
        <taxon>Siphonaptera</taxon>
        <taxon>Pulicidae</taxon>
        <taxon>Xenopsyllinae</taxon>
        <taxon>Xenopsylla</taxon>
    </lineage>
</organism>
<evidence type="ECO:0000256" key="1">
    <source>
        <dbReference type="ARBA" id="ARBA00009809"/>
    </source>
</evidence>
<feature type="domain" description="Beta-galactosidase 1-like first all-beta" evidence="11">
    <location>
        <begin position="426"/>
        <end position="530"/>
    </location>
</feature>
<dbReference type="InterPro" id="IPR048912">
    <property type="entry name" value="BetaGal1-like_ABD1"/>
</dbReference>
<dbReference type="Pfam" id="PF21467">
    <property type="entry name" value="BetaGal_gal-bd"/>
    <property type="match status" value="1"/>
</dbReference>
<dbReference type="GO" id="GO:0004565">
    <property type="term" value="F:beta-galactosidase activity"/>
    <property type="evidence" value="ECO:0007669"/>
    <property type="project" value="UniProtKB-EC"/>
</dbReference>
<dbReference type="PANTHER" id="PTHR23421">
    <property type="entry name" value="BETA-GALACTOSIDASE RELATED"/>
    <property type="match status" value="1"/>
</dbReference>
<dbReference type="AlphaFoldDB" id="A0A6M2DXM7"/>
<feature type="signal peptide" evidence="9">
    <location>
        <begin position="1"/>
        <end position="16"/>
    </location>
</feature>
<feature type="active site" description="Nucleophile" evidence="6">
    <location>
        <position position="288"/>
    </location>
</feature>
<dbReference type="PIRSF" id="PIRSF006336">
    <property type="entry name" value="B-gal"/>
    <property type="match status" value="1"/>
</dbReference>
<accession>A0A6M2DXM7</accession>
<dbReference type="InterPro" id="IPR026283">
    <property type="entry name" value="B-gal_1-like"/>
</dbReference>
<proteinExistence type="inferred from homology"/>
<evidence type="ECO:0000256" key="3">
    <source>
        <dbReference type="ARBA" id="ARBA00022801"/>
    </source>
</evidence>
<dbReference type="EC" id="3.2.1.23" evidence="7"/>
<dbReference type="Gene3D" id="2.60.120.260">
    <property type="entry name" value="Galactose-binding domain-like"/>
    <property type="match status" value="2"/>
</dbReference>
<dbReference type="EMBL" id="GIIL01007038">
    <property type="protein sequence ID" value="NOV50764.1"/>
    <property type="molecule type" value="Transcribed_RNA"/>
</dbReference>
<dbReference type="InterPro" id="IPR031330">
    <property type="entry name" value="Gly_Hdrlase_35_cat"/>
</dbReference>
<evidence type="ECO:0000259" key="11">
    <source>
        <dbReference type="Pfam" id="PF21317"/>
    </source>
</evidence>
<evidence type="ECO:0000256" key="6">
    <source>
        <dbReference type="PIRSR" id="PIRSR006336-1"/>
    </source>
</evidence>
<feature type="chain" id="PRO_5026786995" description="Beta-galactosidase" evidence="9">
    <location>
        <begin position="17"/>
        <end position="660"/>
    </location>
</feature>
<keyword evidence="5 7" id="KW-0326">Glycosidase</keyword>
<evidence type="ECO:0000256" key="9">
    <source>
        <dbReference type="SAM" id="SignalP"/>
    </source>
</evidence>
<evidence type="ECO:0000259" key="12">
    <source>
        <dbReference type="Pfam" id="PF21467"/>
    </source>
</evidence>
<dbReference type="InterPro" id="IPR048913">
    <property type="entry name" value="BetaGal_gal-bd"/>
</dbReference>
<dbReference type="SUPFAM" id="SSF49785">
    <property type="entry name" value="Galactose-binding domain-like"/>
    <property type="match status" value="1"/>
</dbReference>
<comment type="similarity">
    <text evidence="1 8">Belongs to the glycosyl hydrolase 35 family.</text>
</comment>
<protein>
    <recommendedName>
        <fullName evidence="7">Beta-galactosidase</fullName>
        <ecNumber evidence="7">3.2.1.23</ecNumber>
    </recommendedName>
</protein>
<evidence type="ECO:0000313" key="13">
    <source>
        <dbReference type="EMBL" id="NOV50764.1"/>
    </source>
</evidence>
<dbReference type="InterPro" id="IPR019801">
    <property type="entry name" value="Glyco_hydro_35_CS"/>
</dbReference>
<evidence type="ECO:0000256" key="8">
    <source>
        <dbReference type="RuleBase" id="RU003679"/>
    </source>
</evidence>
<name>A0A6M2DXM7_XENCH</name>
<evidence type="ECO:0000256" key="7">
    <source>
        <dbReference type="RuleBase" id="RU000675"/>
    </source>
</evidence>
<dbReference type="FunFam" id="3.20.20.80:FF:000017">
    <property type="entry name" value="Beta-galactosidase"/>
    <property type="match status" value="1"/>
</dbReference>
<evidence type="ECO:0000256" key="2">
    <source>
        <dbReference type="ARBA" id="ARBA00022729"/>
    </source>
</evidence>
<dbReference type="Pfam" id="PF21317">
    <property type="entry name" value="BetaGal_ABD_1"/>
    <property type="match status" value="1"/>
</dbReference>
<dbReference type="SUPFAM" id="SSF51445">
    <property type="entry name" value="(Trans)glycosidases"/>
    <property type="match status" value="1"/>
</dbReference>
<keyword evidence="2 9" id="KW-0732">Signal</keyword>
<dbReference type="InterPro" id="IPR017853">
    <property type="entry name" value="GH"/>
</dbReference>
<dbReference type="PRINTS" id="PR00742">
    <property type="entry name" value="GLHYDRLASE35"/>
</dbReference>
<dbReference type="PROSITE" id="PS01182">
    <property type="entry name" value="GLYCOSYL_HYDROL_F35"/>
    <property type="match status" value="1"/>
</dbReference>
<feature type="domain" description="Beta-galactosidase galactose-binding" evidence="12">
    <location>
        <begin position="568"/>
        <end position="629"/>
    </location>
</feature>
<evidence type="ECO:0000259" key="10">
    <source>
        <dbReference type="Pfam" id="PF01301"/>
    </source>
</evidence>
<feature type="active site" description="Proton donor" evidence="6">
    <location>
        <position position="209"/>
    </location>
</feature>
<keyword evidence="4" id="KW-0325">Glycoprotein</keyword>
<reference evidence="13" key="1">
    <citation type="submission" date="2020-03" db="EMBL/GenBank/DDBJ databases">
        <title>Transcriptomic Profiling of the Digestive Tract of the Rat Flea, Xenopsylla cheopis, Following Blood Feeding and Infection with Yersinia pestis.</title>
        <authorList>
            <person name="Bland D.M."/>
            <person name="Martens C.A."/>
            <person name="Virtaneva K."/>
            <person name="Kanakabandi K."/>
            <person name="Long D."/>
            <person name="Rosenke R."/>
            <person name="Saturday G.A."/>
            <person name="Hoyt F.H."/>
            <person name="Bruno D.P."/>
            <person name="Ribeiro J.M.C."/>
            <person name="Hinnebusch J."/>
        </authorList>
    </citation>
    <scope>NUCLEOTIDE SEQUENCE</scope>
</reference>
<comment type="catalytic activity">
    <reaction evidence="7">
        <text>Hydrolysis of terminal non-reducing beta-D-galactose residues in beta-D-galactosides.</text>
        <dbReference type="EC" id="3.2.1.23"/>
    </reaction>
</comment>
<dbReference type="InterPro" id="IPR001944">
    <property type="entry name" value="Glycoside_Hdrlase_35"/>
</dbReference>
<dbReference type="InterPro" id="IPR008979">
    <property type="entry name" value="Galactose-bd-like_sf"/>
</dbReference>
<evidence type="ECO:0000256" key="5">
    <source>
        <dbReference type="ARBA" id="ARBA00023295"/>
    </source>
</evidence>